<evidence type="ECO:0000256" key="14">
    <source>
        <dbReference type="SAM" id="Phobius"/>
    </source>
</evidence>
<feature type="domain" description="Glycosyl transferase 64" evidence="16">
    <location>
        <begin position="473"/>
        <end position="697"/>
    </location>
</feature>
<reference evidence="17" key="1">
    <citation type="submission" date="2020-11" db="EMBL/GenBank/DDBJ databases">
        <authorList>
            <person name="Whiteford S."/>
        </authorList>
    </citation>
    <scope>NUCLEOTIDE SEQUENCE</scope>
</reference>
<name>A0A8S4EQ99_PLUXY</name>
<keyword evidence="11" id="KW-1015">Disulfide bond</keyword>
<proteinExistence type="inferred from homology"/>
<organism evidence="17 18">
    <name type="scientific">Plutella xylostella</name>
    <name type="common">Diamondback moth</name>
    <name type="synonym">Plutella maculipennis</name>
    <dbReference type="NCBI Taxonomy" id="51655"/>
    <lineage>
        <taxon>Eukaryota</taxon>
        <taxon>Metazoa</taxon>
        <taxon>Ecdysozoa</taxon>
        <taxon>Arthropoda</taxon>
        <taxon>Hexapoda</taxon>
        <taxon>Insecta</taxon>
        <taxon>Pterygota</taxon>
        <taxon>Neoptera</taxon>
        <taxon>Endopterygota</taxon>
        <taxon>Lepidoptera</taxon>
        <taxon>Glossata</taxon>
        <taxon>Ditrysia</taxon>
        <taxon>Yponomeutoidea</taxon>
        <taxon>Plutellidae</taxon>
        <taxon>Plutella</taxon>
    </lineage>
</organism>
<evidence type="ECO:0000313" key="18">
    <source>
        <dbReference type="Proteomes" id="UP000653454"/>
    </source>
</evidence>
<keyword evidence="4" id="KW-0328">Glycosyltransferase</keyword>
<feature type="domain" description="Glycosyl transferase 64" evidence="16">
    <location>
        <begin position="705"/>
        <end position="788"/>
    </location>
</feature>
<dbReference type="EMBL" id="CAJHNJ030000020">
    <property type="protein sequence ID" value="CAG9117686.1"/>
    <property type="molecule type" value="Genomic_DNA"/>
</dbReference>
<evidence type="ECO:0000256" key="1">
    <source>
        <dbReference type="ARBA" id="ARBA00004648"/>
    </source>
</evidence>
<evidence type="ECO:0000256" key="10">
    <source>
        <dbReference type="ARBA" id="ARBA00023136"/>
    </source>
</evidence>
<keyword evidence="10 14" id="KW-0472">Membrane</keyword>
<dbReference type="Pfam" id="PF09258">
    <property type="entry name" value="Glyco_transf_64"/>
    <property type="match status" value="2"/>
</dbReference>
<evidence type="ECO:0000256" key="3">
    <source>
        <dbReference type="ARBA" id="ARBA00010271"/>
    </source>
</evidence>
<keyword evidence="18" id="KW-1185">Reference proteome</keyword>
<evidence type="ECO:0000256" key="11">
    <source>
        <dbReference type="ARBA" id="ARBA00023157"/>
    </source>
</evidence>
<evidence type="ECO:0000256" key="7">
    <source>
        <dbReference type="ARBA" id="ARBA00022824"/>
    </source>
</evidence>
<comment type="subcellular location">
    <subcellularLocation>
        <location evidence="1">Endoplasmic reticulum membrane</location>
        <topology evidence="1">Single-pass type II membrane protein</topology>
    </subcellularLocation>
</comment>
<dbReference type="InterPro" id="IPR015338">
    <property type="entry name" value="GT64_dom"/>
</dbReference>
<evidence type="ECO:0000256" key="4">
    <source>
        <dbReference type="ARBA" id="ARBA00022676"/>
    </source>
</evidence>
<protein>
    <submittedName>
        <fullName evidence="17">(diamondback moth) hypothetical protein</fullName>
    </submittedName>
</protein>
<feature type="transmembrane region" description="Helical" evidence="14">
    <location>
        <begin position="7"/>
        <end position="24"/>
    </location>
</feature>
<evidence type="ECO:0000256" key="6">
    <source>
        <dbReference type="ARBA" id="ARBA00022692"/>
    </source>
</evidence>
<evidence type="ECO:0000256" key="5">
    <source>
        <dbReference type="ARBA" id="ARBA00022679"/>
    </source>
</evidence>
<evidence type="ECO:0000259" key="15">
    <source>
        <dbReference type="Pfam" id="PF03016"/>
    </source>
</evidence>
<keyword evidence="8" id="KW-0735">Signal-anchor</keyword>
<evidence type="ECO:0000313" key="17">
    <source>
        <dbReference type="EMBL" id="CAG9117686.1"/>
    </source>
</evidence>
<dbReference type="SUPFAM" id="SSF53448">
    <property type="entry name" value="Nucleotide-diphospho-sugar transferases"/>
    <property type="match status" value="1"/>
</dbReference>
<gene>
    <name evidence="17" type="ORF">PLXY2_LOCUS6335</name>
</gene>
<dbReference type="InterPro" id="IPR029044">
    <property type="entry name" value="Nucleotide-diphossugar_trans"/>
</dbReference>
<keyword evidence="9 14" id="KW-1133">Transmembrane helix</keyword>
<evidence type="ECO:0000256" key="2">
    <source>
        <dbReference type="ARBA" id="ARBA00004922"/>
    </source>
</evidence>
<dbReference type="AlphaFoldDB" id="A0A8S4EQ99"/>
<dbReference type="GO" id="GO:0015012">
    <property type="term" value="P:heparan sulfate proteoglycan biosynthetic process"/>
    <property type="evidence" value="ECO:0007669"/>
    <property type="project" value="UniProtKB-ARBA"/>
</dbReference>
<dbReference type="PANTHER" id="PTHR48261:SF3">
    <property type="entry name" value="EXOSTOSIN GLYCOSYLTRANSFERASE 1"/>
    <property type="match status" value="1"/>
</dbReference>
<comment type="pathway">
    <text evidence="2">Protein modification; protein glycosylation.</text>
</comment>
<evidence type="ECO:0000259" key="16">
    <source>
        <dbReference type="Pfam" id="PF09258"/>
    </source>
</evidence>
<feature type="compositionally biased region" description="Pro residues" evidence="13">
    <location>
        <begin position="435"/>
        <end position="459"/>
    </location>
</feature>
<dbReference type="InterPro" id="IPR040911">
    <property type="entry name" value="Exostosin_GT47"/>
</dbReference>
<dbReference type="GO" id="GO:0016757">
    <property type="term" value="F:glycosyltransferase activity"/>
    <property type="evidence" value="ECO:0007669"/>
    <property type="project" value="UniProtKB-KW"/>
</dbReference>
<feature type="region of interest" description="Disordered" evidence="13">
    <location>
        <begin position="687"/>
        <end position="711"/>
    </location>
</feature>
<keyword evidence="6 14" id="KW-0812">Transmembrane</keyword>
<dbReference type="InterPro" id="IPR004263">
    <property type="entry name" value="Exostosin"/>
</dbReference>
<evidence type="ECO:0000256" key="12">
    <source>
        <dbReference type="ARBA" id="ARBA00023180"/>
    </source>
</evidence>
<accession>A0A8S4EQ99</accession>
<keyword evidence="7" id="KW-0256">Endoplasmic reticulum</keyword>
<keyword evidence="12" id="KW-0325">Glycoprotein</keyword>
<evidence type="ECO:0000256" key="9">
    <source>
        <dbReference type="ARBA" id="ARBA00022989"/>
    </source>
</evidence>
<dbReference type="Proteomes" id="UP000653454">
    <property type="component" value="Unassembled WGS sequence"/>
</dbReference>
<comment type="similarity">
    <text evidence="3">Belongs to the glycosyltransferase 47 family.</text>
</comment>
<dbReference type="Gene3D" id="3.90.550.10">
    <property type="entry name" value="Spore Coat Polysaccharide Biosynthesis Protein SpsA, Chain A"/>
    <property type="match status" value="1"/>
</dbReference>
<dbReference type="GO" id="GO:0005789">
    <property type="term" value="C:endoplasmic reticulum membrane"/>
    <property type="evidence" value="ECO:0007669"/>
    <property type="project" value="UniProtKB-SubCell"/>
</dbReference>
<dbReference type="PANTHER" id="PTHR48261">
    <property type="entry name" value="ACETYLGLUCOSAMINYLTRANSFERASE"/>
    <property type="match status" value="1"/>
</dbReference>
<feature type="region of interest" description="Disordered" evidence="13">
    <location>
        <begin position="430"/>
        <end position="459"/>
    </location>
</feature>
<sequence>MQAKKRYILLSLSGILLIYCYYGTHHFTSEIESDYIDSLPSFATPEMLAEAPPAQPRKPRSTARPCRMETCFDFSKCGNDPKVYVYPTDGPVSASYRKVLSAVRESNYVTQDPTEACLLLPAVDTLDADPLSSEYVADVGARLSRLPYWNNGRNHIIFNLYAGTWPDYAEDALGFDPGEAILARASASETIFRHGFDVSLPLFHKQHPERGGAPPAAPANPFPATRRHLLAFKGKRYVHGIGSETRNSLWHLHDGDRMVLVTTCRHGKSWKDLRDERCDEDNREYDKFDYGQLLSNSTFCLVARGRRLGSYRFLEALAAGCVPVLLSNGWRLPFDERIDWRRAVIWADERLLLQVPELVRSVPPERILALRQQTQLLWEQYFSSIEKIVFTTIEIVVERILAHRWSRQREALVWNAAPGALATPAGYADCRAQLPAPPPPPPPAPAPPPPAAAPLPAPLPAHAPAPPTLGAGYTALVYVQASSPALHKLLANLAKSEFCEKVVVVWDSGRAAPALRSLARPARDALPVHVVDATTHYPGSTPSDHDVLTTISFLSAGVWARWRPLWAVATAAVFSLDGDAPLLADELDFAYSVWRHFPERLVGYPARTHYWDEAKGAWGYSSRWGAQYSLVLAGAALVHRAHLAAAAAAPPRLRSAVAAARNCEDLLLAGLVARATRRPPIKLAQRTRYKPHHHNNSGGSSVARARTTRRPPIKLAQRTRYKPHHHNNSETQLYSNKNNIIQQSAVQQVFVERPEHFVQRQSCLNTFAAAWGELPLPRSVLRLDPLLFKDPVSNLRKKYRKMELVS</sequence>
<evidence type="ECO:0000256" key="13">
    <source>
        <dbReference type="SAM" id="MobiDB-lite"/>
    </source>
</evidence>
<dbReference type="Pfam" id="PF03016">
    <property type="entry name" value="Exostosin_GT47"/>
    <property type="match status" value="1"/>
</dbReference>
<feature type="domain" description="Exostosin GT47" evidence="15">
    <location>
        <begin position="81"/>
        <end position="362"/>
    </location>
</feature>
<comment type="caution">
    <text evidence="17">The sequence shown here is derived from an EMBL/GenBank/DDBJ whole genome shotgun (WGS) entry which is preliminary data.</text>
</comment>
<evidence type="ECO:0000256" key="8">
    <source>
        <dbReference type="ARBA" id="ARBA00022968"/>
    </source>
</evidence>
<keyword evidence="5" id="KW-0808">Transferase</keyword>